<proteinExistence type="predicted"/>
<protein>
    <submittedName>
        <fullName evidence="1">Uncharacterized protein</fullName>
    </submittedName>
</protein>
<evidence type="ECO:0000313" key="2">
    <source>
        <dbReference type="Proteomes" id="UP000037122"/>
    </source>
</evidence>
<sequence length="54" mass="5855">MHKMSHFDNPCEAMKKIECGSMHELKVLEARSGIAFVSSHNPKASKGVVDVAGN</sequence>
<dbReference type="Proteomes" id="UP000037122">
    <property type="component" value="Unassembled WGS sequence"/>
</dbReference>
<dbReference type="AlphaFoldDB" id="A0A0L0NPY0"/>
<organism evidence="1 2">
    <name type="scientific">Candidozyma auris</name>
    <name type="common">Yeast</name>
    <name type="synonym">Candida auris</name>
    <dbReference type="NCBI Taxonomy" id="498019"/>
    <lineage>
        <taxon>Eukaryota</taxon>
        <taxon>Fungi</taxon>
        <taxon>Dikarya</taxon>
        <taxon>Ascomycota</taxon>
        <taxon>Saccharomycotina</taxon>
        <taxon>Pichiomycetes</taxon>
        <taxon>Metschnikowiaceae</taxon>
        <taxon>Candidozyma</taxon>
    </lineage>
</organism>
<comment type="caution">
    <text evidence="1">The sequence shown here is derived from an EMBL/GenBank/DDBJ whole genome shotgun (WGS) entry which is preliminary data.</text>
</comment>
<evidence type="ECO:0000313" key="1">
    <source>
        <dbReference type="EMBL" id="KND95730.1"/>
    </source>
</evidence>
<name>A0A0L0NPY0_CANAR</name>
<dbReference type="EMBL" id="LGST01000066">
    <property type="protein sequence ID" value="KND95730.1"/>
    <property type="molecule type" value="Genomic_DNA"/>
</dbReference>
<dbReference type="VEuPathDB" id="FungiDB:QG37_08058"/>
<gene>
    <name evidence="1" type="ORF">QG37_08058</name>
</gene>
<reference evidence="2" key="1">
    <citation type="journal article" date="2015" name="BMC Genomics">
        <title>Draft genome of a commonly misdiagnosed multidrug resistant pathogen Candida auris.</title>
        <authorList>
            <person name="Chatterjee S."/>
            <person name="Alampalli S.V."/>
            <person name="Nageshan R.K."/>
            <person name="Chettiar S.T."/>
            <person name="Joshi S."/>
            <person name="Tatu U.S."/>
        </authorList>
    </citation>
    <scope>NUCLEOTIDE SEQUENCE [LARGE SCALE GENOMIC DNA]</scope>
    <source>
        <strain evidence="2">6684</strain>
    </source>
</reference>
<accession>A0A0L0NPY0</accession>